<gene>
    <name evidence="2" type="ORF">SDC9_78067</name>
</gene>
<name>A0A644YSF5_9ZZZZ</name>
<keyword evidence="1" id="KW-0472">Membrane</keyword>
<dbReference type="EMBL" id="VSSQ01006093">
    <property type="protein sequence ID" value="MPM31512.1"/>
    <property type="molecule type" value="Genomic_DNA"/>
</dbReference>
<organism evidence="2">
    <name type="scientific">bioreactor metagenome</name>
    <dbReference type="NCBI Taxonomy" id="1076179"/>
    <lineage>
        <taxon>unclassified sequences</taxon>
        <taxon>metagenomes</taxon>
        <taxon>ecological metagenomes</taxon>
    </lineage>
</organism>
<evidence type="ECO:0008006" key="3">
    <source>
        <dbReference type="Google" id="ProtNLM"/>
    </source>
</evidence>
<proteinExistence type="predicted"/>
<sequence>MIFVWKYLVRPLGGAWNIYELLPAFLVACVFIIVVSLATAEPNKEIVDTFNDVKAM</sequence>
<accession>A0A644YSF5</accession>
<reference evidence="2" key="1">
    <citation type="submission" date="2019-08" db="EMBL/GenBank/DDBJ databases">
        <authorList>
            <person name="Kucharzyk K."/>
            <person name="Murdoch R.W."/>
            <person name="Higgins S."/>
            <person name="Loffler F."/>
        </authorList>
    </citation>
    <scope>NUCLEOTIDE SEQUENCE</scope>
</reference>
<protein>
    <recommendedName>
        <fullName evidence="3">Sodium/proline symporter</fullName>
    </recommendedName>
</protein>
<keyword evidence="1" id="KW-0812">Transmembrane</keyword>
<keyword evidence="1" id="KW-1133">Transmembrane helix</keyword>
<feature type="transmembrane region" description="Helical" evidence="1">
    <location>
        <begin position="21"/>
        <end position="40"/>
    </location>
</feature>
<evidence type="ECO:0000313" key="2">
    <source>
        <dbReference type="EMBL" id="MPM31512.1"/>
    </source>
</evidence>
<dbReference type="AlphaFoldDB" id="A0A644YSF5"/>
<evidence type="ECO:0000256" key="1">
    <source>
        <dbReference type="SAM" id="Phobius"/>
    </source>
</evidence>
<comment type="caution">
    <text evidence="2">The sequence shown here is derived from an EMBL/GenBank/DDBJ whole genome shotgun (WGS) entry which is preliminary data.</text>
</comment>